<comment type="catalytic activity">
    <reaction evidence="20">
        <text>L-seryl-[protein] + ATP = O-phospho-L-seryl-[protein] + ADP + H(+)</text>
        <dbReference type="Rhea" id="RHEA:17989"/>
        <dbReference type="Rhea" id="RHEA-COMP:9863"/>
        <dbReference type="Rhea" id="RHEA-COMP:11604"/>
        <dbReference type="ChEBI" id="CHEBI:15378"/>
        <dbReference type="ChEBI" id="CHEBI:29999"/>
        <dbReference type="ChEBI" id="CHEBI:30616"/>
        <dbReference type="ChEBI" id="CHEBI:83421"/>
        <dbReference type="ChEBI" id="CHEBI:456216"/>
        <dbReference type="EC" id="2.7.11.1"/>
    </reaction>
</comment>
<dbReference type="GO" id="GO:0005886">
    <property type="term" value="C:plasma membrane"/>
    <property type="evidence" value="ECO:0007669"/>
    <property type="project" value="UniProtKB-SubCell"/>
</dbReference>
<keyword evidence="8" id="KW-0597">Phosphoprotein</keyword>
<feature type="compositionally biased region" description="Polar residues" evidence="22">
    <location>
        <begin position="453"/>
        <end position="470"/>
    </location>
</feature>
<evidence type="ECO:0000256" key="21">
    <source>
        <dbReference type="PROSITE-ProRule" id="PRU10141"/>
    </source>
</evidence>
<dbReference type="InterPro" id="IPR016024">
    <property type="entry name" value="ARM-type_fold"/>
</dbReference>
<feature type="compositionally biased region" description="Basic and acidic residues" evidence="22">
    <location>
        <begin position="906"/>
        <end position="928"/>
    </location>
</feature>
<evidence type="ECO:0000256" key="1">
    <source>
        <dbReference type="ARBA" id="ARBA00004236"/>
    </source>
</evidence>
<dbReference type="InterPro" id="IPR000225">
    <property type="entry name" value="Armadillo"/>
</dbReference>
<dbReference type="GO" id="GO:0004674">
    <property type="term" value="F:protein serine/threonine kinase activity"/>
    <property type="evidence" value="ECO:0007669"/>
    <property type="project" value="UniProtKB-KW"/>
</dbReference>
<dbReference type="InterPro" id="IPR052441">
    <property type="entry name" value="Armadillo-Ser/Thr_Kinase"/>
</dbReference>
<dbReference type="Proteomes" id="UP000657918">
    <property type="component" value="Unassembled WGS sequence"/>
</dbReference>
<feature type="compositionally biased region" description="Basic and acidic residues" evidence="22">
    <location>
        <begin position="471"/>
        <end position="494"/>
    </location>
</feature>
<keyword evidence="6" id="KW-0963">Cytoplasm</keyword>
<dbReference type="FunFam" id="1.25.10.10:FF:000304">
    <property type="entry name" value="MAP3K epsilon protein kinase 1-like"/>
    <property type="match status" value="1"/>
</dbReference>
<evidence type="ECO:0000313" key="24">
    <source>
        <dbReference type="EMBL" id="KAF9682046.1"/>
    </source>
</evidence>
<feature type="compositionally biased region" description="Basic and acidic residues" evidence="22">
    <location>
        <begin position="415"/>
        <end position="426"/>
    </location>
</feature>
<keyword evidence="12 21" id="KW-0547">Nucleotide-binding</keyword>
<keyword evidence="7" id="KW-0723">Serine/threonine-protein kinase</keyword>
<dbReference type="PROSITE" id="PS00107">
    <property type="entry name" value="PROTEIN_KINASE_ATP"/>
    <property type="match status" value="1"/>
</dbReference>
<evidence type="ECO:0000256" key="10">
    <source>
        <dbReference type="ARBA" id="ARBA00022679"/>
    </source>
</evidence>
<dbReference type="SMART" id="SM00220">
    <property type="entry name" value="S_TKc"/>
    <property type="match status" value="1"/>
</dbReference>
<reference evidence="24 25" key="1">
    <citation type="submission" date="2020-10" db="EMBL/GenBank/DDBJ databases">
        <title>Plant Genome Project.</title>
        <authorList>
            <person name="Zhang R.-G."/>
        </authorList>
    </citation>
    <scope>NUCLEOTIDE SEQUENCE [LARGE SCALE GENOMIC DNA]</scope>
    <source>
        <strain evidence="24">FAFU-HL-1</strain>
        <tissue evidence="24">Leaf</tissue>
    </source>
</reference>
<dbReference type="GO" id="GO:0005730">
    <property type="term" value="C:nucleolus"/>
    <property type="evidence" value="ECO:0007669"/>
    <property type="project" value="UniProtKB-SubCell"/>
</dbReference>
<protein>
    <recommendedName>
        <fullName evidence="4">non-specific serine/threonine protein kinase</fullName>
        <ecNumber evidence="4">2.7.11.1</ecNumber>
    </recommendedName>
</protein>
<dbReference type="InterPro" id="IPR001245">
    <property type="entry name" value="Ser-Thr/Tyr_kinase_cat_dom"/>
</dbReference>
<evidence type="ECO:0000256" key="20">
    <source>
        <dbReference type="ARBA" id="ARBA00048679"/>
    </source>
</evidence>
<evidence type="ECO:0000256" key="16">
    <source>
        <dbReference type="ARBA" id="ARBA00023212"/>
    </source>
</evidence>
<dbReference type="InterPro" id="IPR000719">
    <property type="entry name" value="Prot_kinase_dom"/>
</dbReference>
<evidence type="ECO:0000256" key="22">
    <source>
        <dbReference type="SAM" id="MobiDB-lite"/>
    </source>
</evidence>
<dbReference type="CDD" id="cd06627">
    <property type="entry name" value="STKc_Cdc7_like"/>
    <property type="match status" value="1"/>
</dbReference>
<dbReference type="FunFam" id="1.10.510.10:FF:000372">
    <property type="entry name" value="MAP3K epsilon protein kinase 1"/>
    <property type="match status" value="1"/>
</dbReference>
<keyword evidence="11" id="KW-0677">Repeat</keyword>
<dbReference type="SUPFAM" id="SSF48371">
    <property type="entry name" value="ARM repeat"/>
    <property type="match status" value="1"/>
</dbReference>
<evidence type="ECO:0000259" key="23">
    <source>
        <dbReference type="PROSITE" id="PS50011"/>
    </source>
</evidence>
<feature type="region of interest" description="Disordered" evidence="22">
    <location>
        <begin position="791"/>
        <end position="818"/>
    </location>
</feature>
<feature type="region of interest" description="Disordered" evidence="22">
    <location>
        <begin position="831"/>
        <end position="851"/>
    </location>
</feature>
<dbReference type="GO" id="GO:0005524">
    <property type="term" value="F:ATP binding"/>
    <property type="evidence" value="ECO:0007669"/>
    <property type="project" value="UniProtKB-UniRule"/>
</dbReference>
<dbReference type="InterPro" id="IPR011989">
    <property type="entry name" value="ARM-like"/>
</dbReference>
<evidence type="ECO:0000256" key="5">
    <source>
        <dbReference type="ARBA" id="ARBA00022475"/>
    </source>
</evidence>
<keyword evidence="14 21" id="KW-0067">ATP-binding</keyword>
<keyword evidence="16" id="KW-0206">Cytoskeleton</keyword>
<dbReference type="PRINTS" id="PR00109">
    <property type="entry name" value="TYRKINASE"/>
</dbReference>
<feature type="region of interest" description="Disordered" evidence="22">
    <location>
        <begin position="899"/>
        <end position="943"/>
    </location>
</feature>
<dbReference type="PANTHER" id="PTHR46618:SF1">
    <property type="entry name" value="ARMADILLO REPEAT-CONTAINING PROTEIN 3"/>
    <property type="match status" value="1"/>
</dbReference>
<dbReference type="Gene3D" id="1.25.10.10">
    <property type="entry name" value="Leucine-rich Repeat Variant"/>
    <property type="match status" value="3"/>
</dbReference>
<dbReference type="InterPro" id="IPR011009">
    <property type="entry name" value="Kinase-like_dom_sf"/>
</dbReference>
<dbReference type="PANTHER" id="PTHR46618">
    <property type="entry name" value="ARMADILLO REPEAT-CONTAINING PROTEIN 3"/>
    <property type="match status" value="1"/>
</dbReference>
<keyword evidence="5" id="KW-1003">Cell membrane</keyword>
<feature type="compositionally biased region" description="Polar residues" evidence="22">
    <location>
        <begin position="835"/>
        <end position="849"/>
    </location>
</feature>
<keyword evidence="18" id="KW-0131">Cell cycle</keyword>
<dbReference type="Pfam" id="PF00069">
    <property type="entry name" value="Pkinase"/>
    <property type="match status" value="1"/>
</dbReference>
<evidence type="ECO:0000256" key="9">
    <source>
        <dbReference type="ARBA" id="ARBA00022618"/>
    </source>
</evidence>
<evidence type="ECO:0000256" key="6">
    <source>
        <dbReference type="ARBA" id="ARBA00022490"/>
    </source>
</evidence>
<evidence type="ECO:0000256" key="3">
    <source>
        <dbReference type="ARBA" id="ARBA00004604"/>
    </source>
</evidence>
<feature type="compositionally biased region" description="Polar residues" evidence="22">
    <location>
        <begin position="805"/>
        <end position="818"/>
    </location>
</feature>
<dbReference type="OrthoDB" id="8693905at2759"/>
<dbReference type="GO" id="GO:0051301">
    <property type="term" value="P:cell division"/>
    <property type="evidence" value="ECO:0007669"/>
    <property type="project" value="UniProtKB-KW"/>
</dbReference>
<dbReference type="Gene3D" id="1.10.510.10">
    <property type="entry name" value="Transferase(Phosphotransferase) domain 1"/>
    <property type="match status" value="1"/>
</dbReference>
<evidence type="ECO:0000256" key="8">
    <source>
        <dbReference type="ARBA" id="ARBA00022553"/>
    </source>
</evidence>
<keyword evidence="9" id="KW-0132">Cell division</keyword>
<evidence type="ECO:0000256" key="11">
    <source>
        <dbReference type="ARBA" id="ARBA00022737"/>
    </source>
</evidence>
<keyword evidence="25" id="KW-1185">Reference proteome</keyword>
<evidence type="ECO:0000256" key="17">
    <source>
        <dbReference type="ARBA" id="ARBA00023242"/>
    </source>
</evidence>
<feature type="domain" description="Protein kinase" evidence="23">
    <location>
        <begin position="20"/>
        <end position="267"/>
    </location>
</feature>
<keyword evidence="10" id="KW-0808">Transferase</keyword>
<proteinExistence type="predicted"/>
<dbReference type="EC" id="2.7.11.1" evidence="4"/>
<comment type="subcellular location">
    <subcellularLocation>
        <location evidence="1">Cell membrane</location>
    </subcellularLocation>
    <subcellularLocation>
        <location evidence="2">Cytoplasm</location>
        <location evidence="2">Cytoskeleton</location>
        <location evidence="2">Microtubule organizing center</location>
    </subcellularLocation>
    <subcellularLocation>
        <location evidence="3">Nucleus</location>
        <location evidence="3">Nucleolus</location>
    </subcellularLocation>
</comment>
<evidence type="ECO:0000256" key="19">
    <source>
        <dbReference type="ARBA" id="ARBA00047899"/>
    </source>
</evidence>
<keyword evidence="13" id="KW-0418">Kinase</keyword>
<feature type="region of interest" description="Disordered" evidence="22">
    <location>
        <begin position="393"/>
        <end position="436"/>
    </location>
</feature>
<dbReference type="GO" id="GO:0005815">
    <property type="term" value="C:microtubule organizing center"/>
    <property type="evidence" value="ECO:0007669"/>
    <property type="project" value="UniProtKB-SubCell"/>
</dbReference>
<evidence type="ECO:0000256" key="7">
    <source>
        <dbReference type="ARBA" id="ARBA00022527"/>
    </source>
</evidence>
<evidence type="ECO:0000256" key="13">
    <source>
        <dbReference type="ARBA" id="ARBA00022777"/>
    </source>
</evidence>
<feature type="region of interest" description="Disordered" evidence="22">
    <location>
        <begin position="453"/>
        <end position="508"/>
    </location>
</feature>
<evidence type="ECO:0000313" key="25">
    <source>
        <dbReference type="Proteomes" id="UP000657918"/>
    </source>
</evidence>
<evidence type="ECO:0000256" key="15">
    <source>
        <dbReference type="ARBA" id="ARBA00023136"/>
    </source>
</evidence>
<dbReference type="SMART" id="SM00185">
    <property type="entry name" value="ARM"/>
    <property type="match status" value="4"/>
</dbReference>
<dbReference type="InterPro" id="IPR017441">
    <property type="entry name" value="Protein_kinase_ATP_BS"/>
</dbReference>
<dbReference type="EMBL" id="JADGMS010000005">
    <property type="protein sequence ID" value="KAF9682046.1"/>
    <property type="molecule type" value="Genomic_DNA"/>
</dbReference>
<feature type="binding site" evidence="21">
    <location>
        <position position="49"/>
    </location>
    <ligand>
        <name>ATP</name>
        <dbReference type="ChEBI" id="CHEBI:30616"/>
    </ligand>
</feature>
<gene>
    <name evidence="24" type="ORF">SADUNF_Sadunf05G0067600</name>
</gene>
<accession>A0A835KA01</accession>
<evidence type="ECO:0000256" key="12">
    <source>
        <dbReference type="ARBA" id="ARBA00022741"/>
    </source>
</evidence>
<evidence type="ECO:0000256" key="14">
    <source>
        <dbReference type="ARBA" id="ARBA00022840"/>
    </source>
</evidence>
<comment type="caution">
    <text evidence="24">The sequence shown here is derived from an EMBL/GenBank/DDBJ whole genome shotgun (WGS) entry which is preliminary data.</text>
</comment>
<evidence type="ECO:0000256" key="2">
    <source>
        <dbReference type="ARBA" id="ARBA00004267"/>
    </source>
</evidence>
<keyword evidence="17" id="KW-0539">Nucleus</keyword>
<dbReference type="PROSITE" id="PS00108">
    <property type="entry name" value="PROTEIN_KINASE_ST"/>
    <property type="match status" value="1"/>
</dbReference>
<evidence type="ECO:0000256" key="4">
    <source>
        <dbReference type="ARBA" id="ARBA00012513"/>
    </source>
</evidence>
<name>A0A835KA01_9ROSI</name>
<comment type="catalytic activity">
    <reaction evidence="19">
        <text>L-threonyl-[protein] + ATP = O-phospho-L-threonyl-[protein] + ADP + H(+)</text>
        <dbReference type="Rhea" id="RHEA:46608"/>
        <dbReference type="Rhea" id="RHEA-COMP:11060"/>
        <dbReference type="Rhea" id="RHEA-COMP:11605"/>
        <dbReference type="ChEBI" id="CHEBI:15378"/>
        <dbReference type="ChEBI" id="CHEBI:30013"/>
        <dbReference type="ChEBI" id="CHEBI:30616"/>
        <dbReference type="ChEBI" id="CHEBI:61977"/>
        <dbReference type="ChEBI" id="CHEBI:456216"/>
        <dbReference type="EC" id="2.7.11.1"/>
    </reaction>
</comment>
<dbReference type="FunFam" id="1.25.10.10:FF:000248">
    <property type="entry name" value="MAP3K epsilon protein kinase 1"/>
    <property type="match status" value="1"/>
</dbReference>
<dbReference type="PROSITE" id="PS50011">
    <property type="entry name" value="PROTEIN_KINASE_DOM"/>
    <property type="match status" value="1"/>
</dbReference>
<keyword evidence="15" id="KW-0472">Membrane</keyword>
<dbReference type="InterPro" id="IPR008271">
    <property type="entry name" value="Ser/Thr_kinase_AS"/>
</dbReference>
<dbReference type="SUPFAM" id="SSF56112">
    <property type="entry name" value="Protein kinase-like (PK-like)"/>
    <property type="match status" value="1"/>
</dbReference>
<sequence>MSRQTTSSHFHKSKTLDNKYMLGDEIGKGAYGRVYKGLDLENGDFVAIKQFSLENIAQEDLNIIMNLNHKNIVKYLGSLKTKTHLHIILEYVENGSLANIIKPNKFGPFPESLVAVYIAQVLEGLVYLHEQGVIHRDIKGANILTTKEGLVKLADFGVATKLTEADVNTHSVVGTPYWMAPEVIEMSGVCAASDIWSVGCTVIELLTCVPPYYDLQPMPALFRIVQDDHPPIPDSLSPDITDFLRQCFKKDATQRPDAKTLLSHPWILNSRRALNSFRHSGSIRSIQEDVSADGEILNADNQSTVLISSDKTKASVADFKAGSRKESLPDSEDVSNSDKNISSDGDVVEERIDKSEDDLHSNQVLTLAIQENSSLKTSPGRLSPYKVVAASPSLHGSMPLHDQDENLTNVDMESPDARGKNIDRRSGGKTSSAHVENGSFGFAARNQDNGFQKAAKTSMSSGGNELSKFSDTPRDASLDDLFHPLDKNPDDRAAEASTSTSASHMNQGNAIVADAGKNDLAAILRATIAQKQMESEMGQANGGGDLFRLMMGVLKDGVIDIDGLDFGEKLPAENLFPLQAVEFSRLVGSLRPEESENVIASSCQKLISIFHQRPEQKIVFITQHGLLPLMELLEVPKTRVICSVLQLINQIVKDNTDFQENACLVGLIPVVMSFAGPDRPREVRMEAAYFLQQLCQSSSLTLQMFIACQGIPILVGFLEADYAKHRDMVHLAIDGMWQVFKLQRSTPRNDFCRIAAKNGILLRLINTLYSLNEATRLASISVGTGFPLDGLSQRPRSGPLDSNHPMFNQSEPSLSASDQPDVFKIRHGMIDHSLPSGTQEPSRASTSHSQRLDAIQPEARFLGTDTDGPHASNESIKAIASSKVSDPVGLGKASTMVTKEPSVAVSKERDNLDRWKSDPSRPEIDHRRVSGPTQRTSTDRPPKLIESASNGLTSMISAQPEQVRPLLSLLEKEPPSRHFSGQLEYARHLSGLERHESILPLLHASEKKTNGGLEFLMAEFAEVSGRGRENGNLDSIPRISHKTVSKKVGSLASNEGAASTSGVASQTASGVLSGSGVLNARPGSATSSGLLSQMVSTMNAEVAREYLEKVADLLLEFTQADTIVKSTMCSQSLLNRLFQMFNRIEPHILLKILKCINNLSTDPNCLENLQRADAIKYLIPNLELKDGPLVDQIHSEVLNALFNLCKINKRRQEQAAENGIIPHLMNFIMSDSPLKPHALPLLCDMAHASRNSREQLRAHGGLDVYMSLLDDTVWSVTALDSIAVCLAHDNDNRKVEQALLKKDAVQKLVKFFQCCPEQQFVNILEPFLKIITKSSRINTTLAVNGLTPLLILRLDHQDAIARLNLLKLIKAVYEHHPRPKQLIVENDLPQKLQNLIEERRDGQSSGGQVLVKQMATSLLKALHINTVL</sequence>
<organism evidence="24 25">
    <name type="scientific">Salix dunnii</name>
    <dbReference type="NCBI Taxonomy" id="1413687"/>
    <lineage>
        <taxon>Eukaryota</taxon>
        <taxon>Viridiplantae</taxon>
        <taxon>Streptophyta</taxon>
        <taxon>Embryophyta</taxon>
        <taxon>Tracheophyta</taxon>
        <taxon>Spermatophyta</taxon>
        <taxon>Magnoliopsida</taxon>
        <taxon>eudicotyledons</taxon>
        <taxon>Gunneridae</taxon>
        <taxon>Pentapetalae</taxon>
        <taxon>rosids</taxon>
        <taxon>fabids</taxon>
        <taxon>Malpighiales</taxon>
        <taxon>Salicaceae</taxon>
        <taxon>Saliceae</taxon>
        <taxon>Salix</taxon>
    </lineage>
</organism>
<feature type="region of interest" description="Disordered" evidence="22">
    <location>
        <begin position="318"/>
        <end position="346"/>
    </location>
</feature>
<evidence type="ECO:0000256" key="18">
    <source>
        <dbReference type="ARBA" id="ARBA00023306"/>
    </source>
</evidence>